<comment type="caution">
    <text evidence="2">The sequence shown here is derived from an EMBL/GenBank/DDBJ whole genome shotgun (WGS) entry which is preliminary data.</text>
</comment>
<gene>
    <name evidence="2" type="ORF">BCR35DRAFT_304183</name>
</gene>
<reference evidence="2 3" key="1">
    <citation type="submission" date="2016-07" db="EMBL/GenBank/DDBJ databases">
        <title>Pervasive Adenine N6-methylation of Active Genes in Fungi.</title>
        <authorList>
            <consortium name="DOE Joint Genome Institute"/>
            <person name="Mondo S.J."/>
            <person name="Dannebaum R.O."/>
            <person name="Kuo R.C."/>
            <person name="Labutti K."/>
            <person name="Haridas S."/>
            <person name="Kuo A."/>
            <person name="Salamov A."/>
            <person name="Ahrendt S.R."/>
            <person name="Lipzen A."/>
            <person name="Sullivan W."/>
            <person name="Andreopoulos W.B."/>
            <person name="Clum A."/>
            <person name="Lindquist E."/>
            <person name="Daum C."/>
            <person name="Ramamoorthy G.K."/>
            <person name="Gryganskyi A."/>
            <person name="Culley D."/>
            <person name="Magnuson J.K."/>
            <person name="James T.Y."/>
            <person name="O'Malley M.A."/>
            <person name="Stajich J.E."/>
            <person name="Spatafora J.W."/>
            <person name="Visel A."/>
            <person name="Grigoriev I.V."/>
        </authorList>
    </citation>
    <scope>NUCLEOTIDE SEQUENCE [LARGE SCALE GENOMIC DNA]</scope>
    <source>
        <strain evidence="2 3">62-1032</strain>
    </source>
</reference>
<sequence>MAASASFPAPHPAAEGIAEQAPPAPPKSRALPAPSSSLPIIALPPPPSAPTHQTASPPQLSATPSPPSLRHQRRDPPGKHADLHAISLPPYYLLSTSVPLLPSRRYRSRSDRREHARWNRRRGGSLNFGDLGAAEGVVRGMRWRNRGAAEGWGGADRVLVGGIRRRRRGGARRGRIERRWRGEGGW</sequence>
<feature type="compositionally biased region" description="Low complexity" evidence="1">
    <location>
        <begin position="27"/>
        <end position="41"/>
    </location>
</feature>
<accession>A0A1Y2FBL1</accession>
<evidence type="ECO:0000256" key="1">
    <source>
        <dbReference type="SAM" id="MobiDB-lite"/>
    </source>
</evidence>
<feature type="compositionally biased region" description="Low complexity" evidence="1">
    <location>
        <begin position="1"/>
        <end position="14"/>
    </location>
</feature>
<name>A0A1Y2FBL1_9BASI</name>
<keyword evidence="3" id="KW-1185">Reference proteome</keyword>
<dbReference type="InParanoid" id="A0A1Y2FBL1"/>
<evidence type="ECO:0000313" key="3">
    <source>
        <dbReference type="Proteomes" id="UP000193467"/>
    </source>
</evidence>
<organism evidence="2 3">
    <name type="scientific">Leucosporidium creatinivorum</name>
    <dbReference type="NCBI Taxonomy" id="106004"/>
    <lineage>
        <taxon>Eukaryota</taxon>
        <taxon>Fungi</taxon>
        <taxon>Dikarya</taxon>
        <taxon>Basidiomycota</taxon>
        <taxon>Pucciniomycotina</taxon>
        <taxon>Microbotryomycetes</taxon>
        <taxon>Leucosporidiales</taxon>
        <taxon>Leucosporidium</taxon>
    </lineage>
</organism>
<feature type="compositionally biased region" description="Basic and acidic residues" evidence="1">
    <location>
        <begin position="74"/>
        <end position="83"/>
    </location>
</feature>
<dbReference type="STRING" id="106004.A0A1Y2FBL1"/>
<dbReference type="EMBL" id="MCGR01000023">
    <property type="protein sequence ID" value="ORY81308.1"/>
    <property type="molecule type" value="Genomic_DNA"/>
</dbReference>
<dbReference type="AlphaFoldDB" id="A0A1Y2FBL1"/>
<dbReference type="Proteomes" id="UP000193467">
    <property type="component" value="Unassembled WGS sequence"/>
</dbReference>
<proteinExistence type="predicted"/>
<feature type="region of interest" description="Disordered" evidence="1">
    <location>
        <begin position="1"/>
        <end position="83"/>
    </location>
</feature>
<evidence type="ECO:0000313" key="2">
    <source>
        <dbReference type="EMBL" id="ORY81308.1"/>
    </source>
</evidence>
<protein>
    <submittedName>
        <fullName evidence="2">Uncharacterized protein</fullName>
    </submittedName>
</protein>